<feature type="transmembrane region" description="Helical" evidence="7">
    <location>
        <begin position="235"/>
        <end position="261"/>
    </location>
</feature>
<protein>
    <recommendedName>
        <fullName evidence="8">Rhodopsin domain-containing protein</fullName>
    </recommendedName>
</protein>
<evidence type="ECO:0000256" key="3">
    <source>
        <dbReference type="ARBA" id="ARBA00022989"/>
    </source>
</evidence>
<feature type="region of interest" description="Disordered" evidence="6">
    <location>
        <begin position="284"/>
        <end position="329"/>
    </location>
</feature>
<comment type="similarity">
    <text evidence="5">Belongs to the SAT4 family.</text>
</comment>
<dbReference type="AlphaFoldDB" id="A0A086T4Y8"/>
<evidence type="ECO:0000259" key="8">
    <source>
        <dbReference type="Pfam" id="PF20684"/>
    </source>
</evidence>
<feature type="transmembrane region" description="Helical" evidence="7">
    <location>
        <begin position="164"/>
        <end position="185"/>
    </location>
</feature>
<evidence type="ECO:0000313" key="10">
    <source>
        <dbReference type="Proteomes" id="UP000029964"/>
    </source>
</evidence>
<comment type="caution">
    <text evidence="9">The sequence shown here is derived from an EMBL/GenBank/DDBJ whole genome shotgun (WGS) entry which is preliminary data.</text>
</comment>
<dbReference type="Pfam" id="PF20684">
    <property type="entry name" value="Fung_rhodopsin"/>
    <property type="match status" value="1"/>
</dbReference>
<dbReference type="EMBL" id="JPKY01000048">
    <property type="protein sequence ID" value="KFH44420.1"/>
    <property type="molecule type" value="Genomic_DNA"/>
</dbReference>
<dbReference type="HOGENOM" id="CLU_028200_9_0_1"/>
<dbReference type="InterPro" id="IPR049326">
    <property type="entry name" value="Rhodopsin_dom_fungi"/>
</dbReference>
<keyword evidence="10" id="KW-1185">Reference proteome</keyword>
<reference evidence="10" key="1">
    <citation type="journal article" date="2014" name="Genome Announc.">
        <title>Genome sequence and annotation of Acremonium chrysogenum, producer of the beta-lactam antibiotic cephalosporin C.</title>
        <authorList>
            <person name="Terfehr D."/>
            <person name="Dahlmann T.A."/>
            <person name="Specht T."/>
            <person name="Zadra I."/>
            <person name="Kuernsteiner H."/>
            <person name="Kueck U."/>
        </authorList>
    </citation>
    <scope>NUCLEOTIDE SEQUENCE [LARGE SCALE GENOMIC DNA]</scope>
    <source>
        <strain evidence="10">ATCC 11550 / CBS 779.69 / DSM 880 / IAM 14645 / JCM 23072 / IMI 49137</strain>
    </source>
</reference>
<organism evidence="9 10">
    <name type="scientific">Hapsidospora chrysogenum (strain ATCC 11550 / CBS 779.69 / DSM 880 / IAM 14645 / JCM 23072 / IMI 49137)</name>
    <name type="common">Acremonium chrysogenum</name>
    <dbReference type="NCBI Taxonomy" id="857340"/>
    <lineage>
        <taxon>Eukaryota</taxon>
        <taxon>Fungi</taxon>
        <taxon>Dikarya</taxon>
        <taxon>Ascomycota</taxon>
        <taxon>Pezizomycotina</taxon>
        <taxon>Sordariomycetes</taxon>
        <taxon>Hypocreomycetidae</taxon>
        <taxon>Hypocreales</taxon>
        <taxon>Bionectriaceae</taxon>
        <taxon>Hapsidospora</taxon>
    </lineage>
</organism>
<accession>A0A086T4Y8</accession>
<sequence length="375" mass="40881">MGDSATLESLIGAADNLDEPEPVWNRAAMIIALTIVFGLMGSIGTVCMCLSPGMAGLGRHYVLLTSGEQEMHLKLFYIADGSFVSTVSLIKLSLLLQYLRIFDSGIRRHLCLAAFAVVATWAVVTSFMAWFPCFPIHAYWNWSVSDKKCYGYGSEYVAGHYATFLAHGIVNMILDLVILALPLPLLFRPGTIRRTKLGLCGLLTLGVIANVLAALRLAETIRHKAMTYPTFDPTWYGPSLCLLGMLEVNIACIGASVPVFWPVFRNKLDAIFVTHEINVSVADRSSDDMHLQPQRSESLYSHDESDGNARLYRDRSGGGGGPGSRGAAHYNDTYVMDQVDPLRKKTILTVNAVVTTGSGEDLRKNAGSSHTTALS</sequence>
<feature type="transmembrane region" description="Helical" evidence="7">
    <location>
        <begin position="197"/>
        <end position="215"/>
    </location>
</feature>
<dbReference type="GO" id="GO:0016020">
    <property type="term" value="C:membrane"/>
    <property type="evidence" value="ECO:0007669"/>
    <property type="project" value="UniProtKB-SubCell"/>
</dbReference>
<keyword evidence="4 7" id="KW-0472">Membrane</keyword>
<comment type="subcellular location">
    <subcellularLocation>
        <location evidence="1">Membrane</location>
        <topology evidence="1">Multi-pass membrane protein</topology>
    </subcellularLocation>
</comment>
<evidence type="ECO:0000256" key="4">
    <source>
        <dbReference type="ARBA" id="ARBA00023136"/>
    </source>
</evidence>
<evidence type="ECO:0000256" key="6">
    <source>
        <dbReference type="SAM" id="MobiDB-lite"/>
    </source>
</evidence>
<feature type="compositionally biased region" description="Basic and acidic residues" evidence="6">
    <location>
        <begin position="300"/>
        <end position="316"/>
    </location>
</feature>
<gene>
    <name evidence="9" type="ORF">ACRE_047550</name>
</gene>
<dbReference type="OrthoDB" id="61113at2759"/>
<dbReference type="PANTHER" id="PTHR33048:SF47">
    <property type="entry name" value="INTEGRAL MEMBRANE PROTEIN-RELATED"/>
    <property type="match status" value="1"/>
</dbReference>
<proteinExistence type="inferred from homology"/>
<name>A0A086T4Y8_HAPC1</name>
<dbReference type="PANTHER" id="PTHR33048">
    <property type="entry name" value="PTH11-LIKE INTEGRAL MEMBRANE PROTEIN (AFU_ORTHOLOGUE AFUA_5G11245)"/>
    <property type="match status" value="1"/>
</dbReference>
<feature type="transmembrane region" description="Helical" evidence="7">
    <location>
        <begin position="30"/>
        <end position="55"/>
    </location>
</feature>
<evidence type="ECO:0000256" key="1">
    <source>
        <dbReference type="ARBA" id="ARBA00004141"/>
    </source>
</evidence>
<dbReference type="InterPro" id="IPR052337">
    <property type="entry name" value="SAT4-like"/>
</dbReference>
<evidence type="ECO:0000313" key="9">
    <source>
        <dbReference type="EMBL" id="KFH44420.1"/>
    </source>
</evidence>
<feature type="transmembrane region" description="Helical" evidence="7">
    <location>
        <begin position="110"/>
        <end position="131"/>
    </location>
</feature>
<feature type="transmembrane region" description="Helical" evidence="7">
    <location>
        <begin position="75"/>
        <end position="98"/>
    </location>
</feature>
<feature type="domain" description="Rhodopsin" evidence="8">
    <location>
        <begin position="33"/>
        <end position="265"/>
    </location>
</feature>
<evidence type="ECO:0000256" key="2">
    <source>
        <dbReference type="ARBA" id="ARBA00022692"/>
    </source>
</evidence>
<keyword evidence="3 7" id="KW-1133">Transmembrane helix</keyword>
<evidence type="ECO:0000256" key="5">
    <source>
        <dbReference type="ARBA" id="ARBA00038359"/>
    </source>
</evidence>
<evidence type="ECO:0000256" key="7">
    <source>
        <dbReference type="SAM" id="Phobius"/>
    </source>
</evidence>
<keyword evidence="2 7" id="KW-0812">Transmembrane</keyword>
<dbReference type="Proteomes" id="UP000029964">
    <property type="component" value="Unassembled WGS sequence"/>
</dbReference>